<dbReference type="EMBL" id="ACVC01000076">
    <property type="protein sequence ID" value="EFO64593.1"/>
    <property type="molecule type" value="Genomic_DNA"/>
</dbReference>
<dbReference type="SUPFAM" id="SSF48403">
    <property type="entry name" value="Ankyrin repeat"/>
    <property type="match status" value="1"/>
</dbReference>
<organism evidence="2 3">
    <name type="scientific">Giardia intestinalis (strain P15)</name>
    <name type="common">Giardia lamblia</name>
    <dbReference type="NCBI Taxonomy" id="658858"/>
    <lineage>
        <taxon>Eukaryota</taxon>
        <taxon>Metamonada</taxon>
        <taxon>Diplomonadida</taxon>
        <taxon>Hexamitidae</taxon>
        <taxon>Giardiinae</taxon>
        <taxon>Giardia</taxon>
    </lineage>
</organism>
<comment type="caution">
    <text evidence="2">The sequence shown here is derived from an EMBL/GenBank/DDBJ whole genome shotgun (WGS) entry which is preliminary data.</text>
</comment>
<sequence length="332" mass="37570">MDIAGWFCAVEAGDLEHIKETYMQFVGKINEKGRTALMIAASLGHKSICDFLARLESRQTTPKGVTALMIAAELQHIDIVAILAPYESRMRSDKAEPAIIRAARHCCMPALEILLPYEMCYASECLAVAKINRLDEVYKRIDAALASNFTESFSVHSTLVQPILPQNSLLLQSQHQSQCTQMSGLDGNVGVRVDANTDTTLQQADLITTLTTELEDLRLVEREYEDLKYTCEAYQEQIRELNLDNDTLFTDNMSLRRDKEKYLRALKRLGPCPSCKKSQSELQNLLAENTRLSTELSTIRTNSLEVWSRILMKRALSDEEIKRFAPFVDLIQ</sequence>
<feature type="coiled-coil region" evidence="1">
    <location>
        <begin position="275"/>
        <end position="302"/>
    </location>
</feature>
<dbReference type="PANTHER" id="PTHR24120:SF4">
    <property type="entry name" value="GH07239P"/>
    <property type="match status" value="1"/>
</dbReference>
<feature type="coiled-coil region" evidence="1">
    <location>
        <begin position="217"/>
        <end position="251"/>
    </location>
</feature>
<dbReference type="Pfam" id="PF12796">
    <property type="entry name" value="Ank_2"/>
    <property type="match status" value="1"/>
</dbReference>
<dbReference type="Proteomes" id="UP000008974">
    <property type="component" value="Unassembled WGS sequence"/>
</dbReference>
<dbReference type="VEuPathDB" id="GiardiaDB:GLP15_2972"/>
<evidence type="ECO:0000313" key="3">
    <source>
        <dbReference type="Proteomes" id="UP000008974"/>
    </source>
</evidence>
<accession>E1EYW0</accession>
<dbReference type="PANTHER" id="PTHR24120">
    <property type="entry name" value="GH07239P"/>
    <property type="match status" value="1"/>
</dbReference>
<evidence type="ECO:0000313" key="2">
    <source>
        <dbReference type="EMBL" id="EFO64593.1"/>
    </source>
</evidence>
<dbReference type="InterPro" id="IPR036770">
    <property type="entry name" value="Ankyrin_rpt-contain_sf"/>
</dbReference>
<gene>
    <name evidence="2" type="ORF">GLP15_2972</name>
</gene>
<dbReference type="AlphaFoldDB" id="E1EYW0"/>
<dbReference type="Gene3D" id="1.25.40.20">
    <property type="entry name" value="Ankyrin repeat-containing domain"/>
    <property type="match status" value="1"/>
</dbReference>
<dbReference type="OMA" id="MSLRRDK"/>
<name>E1EYW0_GIAIA</name>
<proteinExistence type="predicted"/>
<dbReference type="InterPro" id="IPR002110">
    <property type="entry name" value="Ankyrin_rpt"/>
</dbReference>
<evidence type="ECO:0000256" key="1">
    <source>
        <dbReference type="SAM" id="Coils"/>
    </source>
</evidence>
<protein>
    <submittedName>
        <fullName evidence="2">Uncharacterized protein</fullName>
    </submittedName>
</protein>
<dbReference type="OrthoDB" id="823504at2759"/>
<reference evidence="2 3" key="1">
    <citation type="journal article" date="2010" name="BMC Genomics">
        <title>Genome analysis and comparative genomics of a Giardia intestinalis assemblage E isolate.</title>
        <authorList>
            <person name="Jerlstrom-Hultqvist J."/>
            <person name="Franzen O."/>
            <person name="Ankarklev J."/>
            <person name="Xu F."/>
            <person name="Nohynkova E."/>
            <person name="Andersson J.O."/>
            <person name="Svard S.G."/>
            <person name="Andersson B."/>
        </authorList>
    </citation>
    <scope>NUCLEOTIDE SEQUENCE [LARGE SCALE GENOMIC DNA]</scope>
    <source>
        <strain evidence="2 3">P15</strain>
    </source>
</reference>
<keyword evidence="1" id="KW-0175">Coiled coil</keyword>